<evidence type="ECO:0000313" key="2">
    <source>
        <dbReference type="EMBL" id="MCM8557620.1"/>
    </source>
</evidence>
<keyword evidence="1" id="KW-0472">Membrane</keyword>
<dbReference type="AlphaFoldDB" id="A0A9X2J318"/>
<sequence length="56" mass="6270">MDIDIPHLFATMVVLAVAILVSDHLGWKEKGKFSWKLFALIFVAILALNLAWPYAA</sequence>
<evidence type="ECO:0000313" key="3">
    <source>
        <dbReference type="Proteomes" id="UP001155128"/>
    </source>
</evidence>
<feature type="transmembrane region" description="Helical" evidence="1">
    <location>
        <begin position="37"/>
        <end position="55"/>
    </location>
</feature>
<gene>
    <name evidence="2" type="ORF">NDO55_07275</name>
</gene>
<keyword evidence="1" id="KW-1133">Transmembrane helix</keyword>
<dbReference type="Proteomes" id="UP001155128">
    <property type="component" value="Unassembled WGS sequence"/>
</dbReference>
<reference evidence="2" key="1">
    <citation type="submission" date="2022-06" db="EMBL/GenBank/DDBJ databases">
        <title>Sphingomicrobium sedimins sp. nov., a marine bacterium isolated from tidal flat.</title>
        <authorList>
            <person name="Kim C.-H."/>
            <person name="Yoo Y."/>
            <person name="Kim J.-J."/>
        </authorList>
    </citation>
    <scope>NUCLEOTIDE SEQUENCE</scope>
    <source>
        <strain evidence="2">GRR-S6-50</strain>
    </source>
</reference>
<dbReference type="RefSeq" id="WP_252113831.1">
    <property type="nucleotide sequence ID" value="NZ_JAMSHT010000001.1"/>
</dbReference>
<name>A0A9X2J318_9SPHN</name>
<comment type="caution">
    <text evidence="2">The sequence shown here is derived from an EMBL/GenBank/DDBJ whole genome shotgun (WGS) entry which is preliminary data.</text>
</comment>
<proteinExistence type="predicted"/>
<feature type="transmembrane region" description="Helical" evidence="1">
    <location>
        <begin position="6"/>
        <end position="25"/>
    </location>
</feature>
<evidence type="ECO:0000256" key="1">
    <source>
        <dbReference type="SAM" id="Phobius"/>
    </source>
</evidence>
<accession>A0A9X2J318</accession>
<organism evidence="2 3">
    <name type="scientific">Sphingomicrobium sediminis</name>
    <dbReference type="NCBI Taxonomy" id="2950949"/>
    <lineage>
        <taxon>Bacteria</taxon>
        <taxon>Pseudomonadati</taxon>
        <taxon>Pseudomonadota</taxon>
        <taxon>Alphaproteobacteria</taxon>
        <taxon>Sphingomonadales</taxon>
        <taxon>Sphingomonadaceae</taxon>
        <taxon>Sphingomicrobium</taxon>
    </lineage>
</organism>
<protein>
    <submittedName>
        <fullName evidence="2">Uncharacterized protein</fullName>
    </submittedName>
</protein>
<keyword evidence="3" id="KW-1185">Reference proteome</keyword>
<keyword evidence="1" id="KW-0812">Transmembrane</keyword>
<dbReference type="EMBL" id="JAMSHT010000001">
    <property type="protein sequence ID" value="MCM8557620.1"/>
    <property type="molecule type" value="Genomic_DNA"/>
</dbReference>